<keyword evidence="3" id="KW-1185">Reference proteome</keyword>
<accession>A0A194RHI4</accession>
<feature type="coiled-coil region" evidence="1">
    <location>
        <begin position="19"/>
        <end position="78"/>
    </location>
</feature>
<dbReference type="InParanoid" id="A0A194RHI4"/>
<gene>
    <name evidence="2" type="ORF">RR48_13888</name>
</gene>
<dbReference type="EMBL" id="KQ460205">
    <property type="protein sequence ID" value="KPJ17032.1"/>
    <property type="molecule type" value="Genomic_DNA"/>
</dbReference>
<evidence type="ECO:0000313" key="3">
    <source>
        <dbReference type="Proteomes" id="UP000053240"/>
    </source>
</evidence>
<dbReference type="AlphaFoldDB" id="A0A194RHI4"/>
<name>A0A194RHI4_PAPMA</name>
<dbReference type="Proteomes" id="UP000053240">
    <property type="component" value="Unassembled WGS sequence"/>
</dbReference>
<organism evidence="2 3">
    <name type="scientific">Papilio machaon</name>
    <name type="common">Old World swallowtail butterfly</name>
    <dbReference type="NCBI Taxonomy" id="76193"/>
    <lineage>
        <taxon>Eukaryota</taxon>
        <taxon>Metazoa</taxon>
        <taxon>Ecdysozoa</taxon>
        <taxon>Arthropoda</taxon>
        <taxon>Hexapoda</taxon>
        <taxon>Insecta</taxon>
        <taxon>Pterygota</taxon>
        <taxon>Neoptera</taxon>
        <taxon>Endopterygota</taxon>
        <taxon>Lepidoptera</taxon>
        <taxon>Glossata</taxon>
        <taxon>Ditrysia</taxon>
        <taxon>Papilionoidea</taxon>
        <taxon>Papilionidae</taxon>
        <taxon>Papilioninae</taxon>
        <taxon>Papilio</taxon>
    </lineage>
</organism>
<evidence type="ECO:0000313" key="2">
    <source>
        <dbReference type="EMBL" id="KPJ17032.1"/>
    </source>
</evidence>
<feature type="coiled-coil region" evidence="1">
    <location>
        <begin position="178"/>
        <end position="247"/>
    </location>
</feature>
<reference evidence="2 3" key="1">
    <citation type="journal article" date="2015" name="Nat. Commun.">
        <title>Outbred genome sequencing and CRISPR/Cas9 gene editing in butterflies.</title>
        <authorList>
            <person name="Li X."/>
            <person name="Fan D."/>
            <person name="Zhang W."/>
            <person name="Liu G."/>
            <person name="Zhang L."/>
            <person name="Zhao L."/>
            <person name="Fang X."/>
            <person name="Chen L."/>
            <person name="Dong Y."/>
            <person name="Chen Y."/>
            <person name="Ding Y."/>
            <person name="Zhao R."/>
            <person name="Feng M."/>
            <person name="Zhu Y."/>
            <person name="Feng Y."/>
            <person name="Jiang X."/>
            <person name="Zhu D."/>
            <person name="Xiang H."/>
            <person name="Feng X."/>
            <person name="Li S."/>
            <person name="Wang J."/>
            <person name="Zhang G."/>
            <person name="Kronforst M.R."/>
            <person name="Wang W."/>
        </authorList>
    </citation>
    <scope>NUCLEOTIDE SEQUENCE [LARGE SCALE GENOMIC DNA]</scope>
    <source>
        <strain evidence="2">Ya'a_city_454_Pm</strain>
        <tissue evidence="2">Whole body</tissue>
    </source>
</reference>
<sequence>MDIDDITKFANSRRIATDADKLREKVTKEEEKIIKLKVAQDTAYWELKEKLQQVQDNHERLQQNMAEVHMQHEAANAKYQEELRHRPEILNKLSTTRKICDVLQESSERLQETLSRCKADGATLYTAFNRSAEQLREMRHKQVQQDEKVKHQVEALQEKVSMSSNHFSELVEFLTSAKQQVDGELTEVRAQLATANARNNDLLTALGDSNREIDSHKYETDRKDDMITHLQREMKRHEDEYNIQTSNANKTLAQKDKE</sequence>
<proteinExistence type="predicted"/>
<dbReference type="STRING" id="76193.A0A194RHI4"/>
<evidence type="ECO:0000256" key="1">
    <source>
        <dbReference type="SAM" id="Coils"/>
    </source>
</evidence>
<keyword evidence="1" id="KW-0175">Coiled coil</keyword>
<protein>
    <submittedName>
        <fullName evidence="2">Uncharacterized protein</fullName>
    </submittedName>
</protein>